<comment type="function">
    <text evidence="7">Functions as a peptidoglycan terminase that cleaves nascent peptidoglycan strands endolytically to terminate their elongation.</text>
</comment>
<keyword evidence="2 7" id="KW-0812">Transmembrane</keyword>
<evidence type="ECO:0000256" key="7">
    <source>
        <dbReference type="HAMAP-Rule" id="MF_02065"/>
    </source>
</evidence>
<evidence type="ECO:0000256" key="4">
    <source>
        <dbReference type="ARBA" id="ARBA00023136"/>
    </source>
</evidence>
<dbReference type="EC" id="4.2.2.29" evidence="7"/>
<accession>A0ABW5V0K3</accession>
<dbReference type="InterPro" id="IPR003770">
    <property type="entry name" value="MLTG-like"/>
</dbReference>
<dbReference type="NCBIfam" id="TIGR00247">
    <property type="entry name" value="endolytic transglycosylase MltG"/>
    <property type="match status" value="1"/>
</dbReference>
<comment type="catalytic activity">
    <reaction evidence="7">
        <text>a peptidoglycan chain = a peptidoglycan chain with N-acetyl-1,6-anhydromuramyl-[peptide] at the reducing end + a peptidoglycan chain with N-acetylglucosamine at the non-reducing end.</text>
        <dbReference type="EC" id="4.2.2.29"/>
    </reaction>
</comment>
<feature type="site" description="Important for catalytic activity" evidence="7">
    <location>
        <position position="259"/>
    </location>
</feature>
<gene>
    <name evidence="7 8" type="primary">mltG</name>
    <name evidence="8" type="ORF">ACFSUO_00680</name>
</gene>
<keyword evidence="1 7" id="KW-1003">Cell membrane</keyword>
<comment type="subcellular location">
    <subcellularLocation>
        <location evidence="7">Cell membrane</location>
        <topology evidence="7">Single-pass membrane protein</topology>
    </subcellularLocation>
</comment>
<evidence type="ECO:0000256" key="1">
    <source>
        <dbReference type="ARBA" id="ARBA00022475"/>
    </source>
</evidence>
<evidence type="ECO:0000256" key="5">
    <source>
        <dbReference type="ARBA" id="ARBA00023239"/>
    </source>
</evidence>
<sequence length="372" mass="41829">MSKKKTSGDYKDNLTARREDARMVRRIAAVIIISLVLIFIIGGISGFLYIKSALQPVDPDSDKEVTVEIPMGSSTSEIAAILEENGLIKDSTIFRFYIKFKNESEFQAGEYTLSPSMEINELTEALESGKVLEEPLYSVTIPEGKTIDEMAAIYAAELPFSKEAFLNKVNDPQYMETLINTYPDILSNDILDPEIRTPLEGYLFAATYEFYSKEPSVEKVVTKMLEKTAEVVTPLLDEIASQDMSVHEALTMASIVENEASSEKQRKKIAGVFYNRLEEGMPLQTDPTVLYALGKHKDKVLLEDLEVESPYNTYHVDTLPVGPISNFAKSSLKAAINPEDTDYKYFLHDDKGNIHYAETVEKHKQLKAKYID</sequence>
<dbReference type="Proteomes" id="UP001597502">
    <property type="component" value="Unassembled WGS sequence"/>
</dbReference>
<evidence type="ECO:0000256" key="2">
    <source>
        <dbReference type="ARBA" id="ARBA00022692"/>
    </source>
</evidence>
<dbReference type="CDD" id="cd08010">
    <property type="entry name" value="MltG_like"/>
    <property type="match status" value="1"/>
</dbReference>
<dbReference type="EMBL" id="JBHUNA010000001">
    <property type="protein sequence ID" value="MFD2759503.1"/>
    <property type="molecule type" value="Genomic_DNA"/>
</dbReference>
<evidence type="ECO:0000256" key="3">
    <source>
        <dbReference type="ARBA" id="ARBA00022989"/>
    </source>
</evidence>
<dbReference type="Gene3D" id="3.30.1490.480">
    <property type="entry name" value="Endolytic murein transglycosylase"/>
    <property type="match status" value="1"/>
</dbReference>
<feature type="transmembrane region" description="Helical" evidence="7">
    <location>
        <begin position="27"/>
        <end position="50"/>
    </location>
</feature>
<dbReference type="PANTHER" id="PTHR30518">
    <property type="entry name" value="ENDOLYTIC MUREIN TRANSGLYCOSYLASE"/>
    <property type="match status" value="1"/>
</dbReference>
<proteinExistence type="inferred from homology"/>
<reference evidence="9" key="1">
    <citation type="journal article" date="2019" name="Int. J. Syst. Evol. Microbiol.">
        <title>The Global Catalogue of Microorganisms (GCM) 10K type strain sequencing project: providing services to taxonomists for standard genome sequencing and annotation.</title>
        <authorList>
            <consortium name="The Broad Institute Genomics Platform"/>
            <consortium name="The Broad Institute Genome Sequencing Center for Infectious Disease"/>
            <person name="Wu L."/>
            <person name="Ma J."/>
        </authorList>
    </citation>
    <scope>NUCLEOTIDE SEQUENCE [LARGE SCALE GENOMIC DNA]</scope>
    <source>
        <strain evidence="9">TISTR 1535</strain>
    </source>
</reference>
<name>A0ABW5V0K3_9BACI</name>
<evidence type="ECO:0000313" key="9">
    <source>
        <dbReference type="Proteomes" id="UP001597502"/>
    </source>
</evidence>
<dbReference type="RefSeq" id="WP_382390041.1">
    <property type="nucleotide sequence ID" value="NZ_JBHUNA010000001.1"/>
</dbReference>
<keyword evidence="4 7" id="KW-0472">Membrane</keyword>
<protein>
    <recommendedName>
        <fullName evidence="7">Endolytic murein transglycosylase</fullName>
        <ecNumber evidence="7">4.2.2.29</ecNumber>
    </recommendedName>
    <alternativeName>
        <fullName evidence="7">Peptidoglycan lytic transglycosylase</fullName>
    </alternativeName>
    <alternativeName>
        <fullName evidence="7">Peptidoglycan polymerization terminase</fullName>
    </alternativeName>
</protein>
<keyword evidence="5 7" id="KW-0456">Lyase</keyword>
<comment type="similarity">
    <text evidence="7">Belongs to the transglycosylase MltG family.</text>
</comment>
<dbReference type="HAMAP" id="MF_02065">
    <property type="entry name" value="MltG"/>
    <property type="match status" value="1"/>
</dbReference>
<evidence type="ECO:0000256" key="6">
    <source>
        <dbReference type="ARBA" id="ARBA00023316"/>
    </source>
</evidence>
<keyword evidence="9" id="KW-1185">Reference proteome</keyword>
<evidence type="ECO:0000313" key="8">
    <source>
        <dbReference type="EMBL" id="MFD2759503.1"/>
    </source>
</evidence>
<dbReference type="PANTHER" id="PTHR30518:SF2">
    <property type="entry name" value="ENDOLYTIC MUREIN TRANSGLYCOSYLASE"/>
    <property type="match status" value="1"/>
</dbReference>
<keyword evidence="3 7" id="KW-1133">Transmembrane helix</keyword>
<organism evidence="8 9">
    <name type="scientific">Lentibacillus juripiscarius</name>
    <dbReference type="NCBI Taxonomy" id="257446"/>
    <lineage>
        <taxon>Bacteria</taxon>
        <taxon>Bacillati</taxon>
        <taxon>Bacillota</taxon>
        <taxon>Bacilli</taxon>
        <taxon>Bacillales</taxon>
        <taxon>Bacillaceae</taxon>
        <taxon>Lentibacillus</taxon>
    </lineage>
</organism>
<comment type="caution">
    <text evidence="8">The sequence shown here is derived from an EMBL/GenBank/DDBJ whole genome shotgun (WGS) entry which is preliminary data.</text>
</comment>
<dbReference type="Pfam" id="PF02618">
    <property type="entry name" value="YceG"/>
    <property type="match status" value="1"/>
</dbReference>
<keyword evidence="6 7" id="KW-0961">Cell wall biogenesis/degradation</keyword>